<dbReference type="Gene3D" id="3.40.50.300">
    <property type="entry name" value="P-loop containing nucleotide triphosphate hydrolases"/>
    <property type="match status" value="1"/>
</dbReference>
<accession>A0ABR1XF67</accession>
<dbReference type="EMBL" id="JBBWUH010000016">
    <property type="protein sequence ID" value="KAK8151779.1"/>
    <property type="molecule type" value="Genomic_DNA"/>
</dbReference>
<evidence type="ECO:0000256" key="1">
    <source>
        <dbReference type="ARBA" id="ARBA00022737"/>
    </source>
</evidence>
<proteinExistence type="predicted"/>
<dbReference type="SUPFAM" id="SSF52540">
    <property type="entry name" value="P-loop containing nucleoside triphosphate hydrolases"/>
    <property type="match status" value="1"/>
</dbReference>
<sequence length="1027" mass="118088">MGKIHPCGPNIVHEPTDTSSIVADICFVHGLGGHREKTWTKKEGKGSCFWPKELLSKDIEHVRIISWGYNAAIVAFFGADSKESLQGLGMPSSMTFRYFGNVKCLGGLVVKQASSRFIEVFAIIQSDTHYNNKSSRMGDLFPAVKSAMFLATPHRGSSAANWADMITKITAPLAIKLSNKELMKTLKSDSCILYNQRETFLAVRHSVDLDVPCFYENRPTLKMTIVPKDFAVIEDCHTRIGMEADHHQICKFSDKNDINYQRVLNEIEMAVEKIKMERDRKTQEIQRNIMRAAQQETDDLRKSLYFADMDRVPRRIENALTGTFEWLFEQQPPESYIPEQSDHLADLQKFLNWVHSPESLFWITGKPASGKSTMMKYIYNNRWGRLAQHLKQWINGDLFIPAAFFIRNTSESQLSRCGSGLLRSLLYQLIRHPELTDIIKSAFAYSPCSPRSLKDSGWSWEQLESVFIRCLSQKPPETKLFLLVDGLDELNSLEERDQGEGIPTFATRVSAWKSMMALLIRASKIHGIKICLSSRPFSQLEKHFTESSRLEIHRFTAGDIKKLTEGELEKDDSVWQKLARHILDPRDQISDMIQKRAEGVFMWVKIAVRAVNANLDHASFEEIEKMLKSFPGELASENDLYAQALSNYQDGNNQDTGLRMLYHLYDFNNIKDSQQYGVTPMNPQVLHLAEKLNGREDKVFESTRDLGDRSTCREDTNELTVTWAHETVREWLGRKHRSNIVMWDREPGRTLDENESSSRVAIAFLLFDFRLSLIPRRTKGPLYESIYLFTGLLNNRVIALGNIEKDAIFDMVKGFLEKVLTTWVRLARYMEPHVLQDYPVDNPKDSETLEEKLLNLCLTYGHEMLLVFKNYKEPWTTVIRKRPLIDIYLSRRQDLARRSGHRIVLCDGAHVVVHFSDDDELEALQELDSMLDRSLNTIWGGHSVWHRYLYRSLAGFDFVGIDILMANNAHWNGVMTMTWKDVRELDELIAMPGQRRICEPTQFWGEGLGRSYSVALNSPSRSSCRTV</sequence>
<dbReference type="InterPro" id="IPR027417">
    <property type="entry name" value="P-loop_NTPase"/>
</dbReference>
<organism evidence="3 4">
    <name type="scientific">Phyllosticta citrichinensis</name>
    <dbReference type="NCBI Taxonomy" id="1130410"/>
    <lineage>
        <taxon>Eukaryota</taxon>
        <taxon>Fungi</taxon>
        <taxon>Dikarya</taxon>
        <taxon>Ascomycota</taxon>
        <taxon>Pezizomycotina</taxon>
        <taxon>Dothideomycetes</taxon>
        <taxon>Dothideomycetes incertae sedis</taxon>
        <taxon>Botryosphaeriales</taxon>
        <taxon>Phyllostictaceae</taxon>
        <taxon>Phyllosticta</taxon>
    </lineage>
</organism>
<comment type="caution">
    <text evidence="3">The sequence shown here is derived from an EMBL/GenBank/DDBJ whole genome shotgun (WGS) entry which is preliminary data.</text>
</comment>
<dbReference type="PANTHER" id="PTHR10039:SF5">
    <property type="entry name" value="NACHT DOMAIN-CONTAINING PROTEIN"/>
    <property type="match status" value="1"/>
</dbReference>
<dbReference type="PANTHER" id="PTHR10039">
    <property type="entry name" value="AMELOGENIN"/>
    <property type="match status" value="1"/>
</dbReference>
<feature type="domain" description="Nephrocystin 3-like N-terminal" evidence="2">
    <location>
        <begin position="345"/>
        <end position="496"/>
    </location>
</feature>
<evidence type="ECO:0000259" key="2">
    <source>
        <dbReference type="Pfam" id="PF24883"/>
    </source>
</evidence>
<evidence type="ECO:0000313" key="4">
    <source>
        <dbReference type="Proteomes" id="UP001456524"/>
    </source>
</evidence>
<name>A0ABR1XF67_9PEZI</name>
<gene>
    <name evidence="3" type="ORF">IWX90DRAFT_419291</name>
</gene>
<protein>
    <recommendedName>
        <fullName evidence="2">Nephrocystin 3-like N-terminal domain-containing protein</fullName>
    </recommendedName>
</protein>
<keyword evidence="4" id="KW-1185">Reference proteome</keyword>
<reference evidence="3 4" key="1">
    <citation type="journal article" date="2022" name="G3 (Bethesda)">
        <title>Enemy or ally: a genomic approach to elucidate the lifestyle of Phyllosticta citrichinaensis.</title>
        <authorList>
            <person name="Buijs V.A."/>
            <person name="Groenewald J.Z."/>
            <person name="Haridas S."/>
            <person name="LaButti K.M."/>
            <person name="Lipzen A."/>
            <person name="Martin F.M."/>
            <person name="Barry K."/>
            <person name="Grigoriev I.V."/>
            <person name="Crous P.W."/>
            <person name="Seidl M.F."/>
        </authorList>
    </citation>
    <scope>NUCLEOTIDE SEQUENCE [LARGE SCALE GENOMIC DNA]</scope>
    <source>
        <strain evidence="3 4">CBS 129764</strain>
    </source>
</reference>
<evidence type="ECO:0000313" key="3">
    <source>
        <dbReference type="EMBL" id="KAK8151779.1"/>
    </source>
</evidence>
<dbReference type="Proteomes" id="UP001456524">
    <property type="component" value="Unassembled WGS sequence"/>
</dbReference>
<keyword evidence="1" id="KW-0677">Repeat</keyword>
<dbReference type="Pfam" id="PF24883">
    <property type="entry name" value="NPHP3_N"/>
    <property type="match status" value="1"/>
</dbReference>
<dbReference type="InterPro" id="IPR056884">
    <property type="entry name" value="NPHP3-like_N"/>
</dbReference>